<organism evidence="1 2">
    <name type="scientific">Streptomyces aurantiacus</name>
    <dbReference type="NCBI Taxonomy" id="47760"/>
    <lineage>
        <taxon>Bacteria</taxon>
        <taxon>Bacillati</taxon>
        <taxon>Actinomycetota</taxon>
        <taxon>Actinomycetes</taxon>
        <taxon>Kitasatosporales</taxon>
        <taxon>Streptomycetaceae</taxon>
        <taxon>Streptomyces</taxon>
        <taxon>Streptomyces aurantiacus group</taxon>
    </lineage>
</organism>
<reference evidence="1 2" key="1">
    <citation type="journal article" date="2014" name="Int. J. Syst. Evol. Microbiol.">
        <title>Complete genome sequence of Corynebacterium casei LMG S-19264T (=DSM 44701T), isolated from a smear-ripened cheese.</title>
        <authorList>
            <consortium name="US DOE Joint Genome Institute (JGI-PGF)"/>
            <person name="Walter F."/>
            <person name="Albersmeier A."/>
            <person name="Kalinowski J."/>
            <person name="Ruckert C."/>
        </authorList>
    </citation>
    <scope>NUCLEOTIDE SEQUENCE [LARGE SCALE GENOMIC DNA]</scope>
    <source>
        <strain evidence="1 2">JCM 4677</strain>
    </source>
</reference>
<keyword evidence="2" id="KW-1185">Reference proteome</keyword>
<sequence>MTGRGVREAAPGNLAEKVAERFVPCGVRDGAVHEMPRDVRAILNCGFGGVKGVYRHVLTLASEWRLWGWFARDSVGNSDLATS</sequence>
<gene>
    <name evidence="1" type="ORF">GCM10017557_40870</name>
</gene>
<evidence type="ECO:0000313" key="1">
    <source>
        <dbReference type="EMBL" id="BCL29228.1"/>
    </source>
</evidence>
<protein>
    <submittedName>
        <fullName evidence="1">Uncharacterized protein</fullName>
    </submittedName>
</protein>
<proteinExistence type="predicted"/>
<dbReference type="KEGG" id="sgm:GCM10017557_40870"/>
<name>A0A7G1P1F0_9ACTN</name>
<dbReference type="Proteomes" id="UP000516444">
    <property type="component" value="Chromosome"/>
</dbReference>
<accession>A0A7G1P1F0</accession>
<dbReference type="AlphaFoldDB" id="A0A7G1P1F0"/>
<dbReference type="EMBL" id="AP023440">
    <property type="protein sequence ID" value="BCL29228.1"/>
    <property type="molecule type" value="Genomic_DNA"/>
</dbReference>
<evidence type="ECO:0000313" key="2">
    <source>
        <dbReference type="Proteomes" id="UP000516444"/>
    </source>
</evidence>